<keyword evidence="2" id="KW-0732">Signal</keyword>
<organism evidence="3 4">
    <name type="scientific">Acaromyces ingoldii</name>
    <dbReference type="NCBI Taxonomy" id="215250"/>
    <lineage>
        <taxon>Eukaryota</taxon>
        <taxon>Fungi</taxon>
        <taxon>Dikarya</taxon>
        <taxon>Basidiomycota</taxon>
        <taxon>Ustilaginomycotina</taxon>
        <taxon>Exobasidiomycetes</taxon>
        <taxon>Exobasidiales</taxon>
        <taxon>Cryptobasidiaceae</taxon>
        <taxon>Acaromyces</taxon>
    </lineage>
</organism>
<evidence type="ECO:0000313" key="3">
    <source>
        <dbReference type="EMBL" id="PWN87331.1"/>
    </source>
</evidence>
<name>A0A316YDX5_9BASI</name>
<reference evidence="3 4" key="1">
    <citation type="journal article" date="2018" name="Mol. Biol. Evol.">
        <title>Broad Genomic Sampling Reveals a Smut Pathogenic Ancestry of the Fungal Clade Ustilaginomycotina.</title>
        <authorList>
            <person name="Kijpornyongpan T."/>
            <person name="Mondo S.J."/>
            <person name="Barry K."/>
            <person name="Sandor L."/>
            <person name="Lee J."/>
            <person name="Lipzen A."/>
            <person name="Pangilinan J."/>
            <person name="LaButti K."/>
            <person name="Hainaut M."/>
            <person name="Henrissat B."/>
            <person name="Grigoriev I.V."/>
            <person name="Spatafora J.W."/>
            <person name="Aime M.C."/>
        </authorList>
    </citation>
    <scope>NUCLEOTIDE SEQUENCE [LARGE SCALE GENOMIC DNA]</scope>
    <source>
        <strain evidence="3 4">MCA 4198</strain>
    </source>
</reference>
<dbReference type="RefSeq" id="XP_025374529.1">
    <property type="nucleotide sequence ID" value="XM_025524236.1"/>
</dbReference>
<keyword evidence="4" id="KW-1185">Reference proteome</keyword>
<proteinExistence type="predicted"/>
<dbReference type="GeneID" id="37046152"/>
<evidence type="ECO:0000256" key="2">
    <source>
        <dbReference type="SAM" id="SignalP"/>
    </source>
</evidence>
<gene>
    <name evidence="3" type="ORF">FA10DRAFT_288772</name>
</gene>
<feature type="region of interest" description="Disordered" evidence="1">
    <location>
        <begin position="115"/>
        <end position="136"/>
    </location>
</feature>
<feature type="region of interest" description="Disordered" evidence="1">
    <location>
        <begin position="264"/>
        <end position="301"/>
    </location>
</feature>
<dbReference type="Proteomes" id="UP000245768">
    <property type="component" value="Unassembled WGS sequence"/>
</dbReference>
<dbReference type="EMBL" id="KZ819640">
    <property type="protein sequence ID" value="PWN87331.1"/>
    <property type="molecule type" value="Genomic_DNA"/>
</dbReference>
<dbReference type="InParanoid" id="A0A316YDX5"/>
<feature type="compositionally biased region" description="Basic and acidic residues" evidence="1">
    <location>
        <begin position="115"/>
        <end position="135"/>
    </location>
</feature>
<protein>
    <submittedName>
        <fullName evidence="3">Uncharacterized protein</fullName>
    </submittedName>
</protein>
<evidence type="ECO:0000313" key="4">
    <source>
        <dbReference type="Proteomes" id="UP000245768"/>
    </source>
</evidence>
<sequence>MRARLLLVVALSMLNSLLLLASSCQATPLHLGQNGRTRLAPFFLEPPSSEFGRRNIDHDLHGSKAQNDDHFGQALSSRPIAISKRSSSDQRAHMDYTFFKRGDGHSDGHVAEEISASEDARKASDSVEGASDRNDATAASVNHDDVFKEVVEVRKEVTKNWTHFKKVLEHRRSNQLKRRNWRLSNEINKYVDKLLGPPSTSIGDDFSRLNFTNVPPKVVKEELKKFENAFANRYICGWAKARAIRTGRKWQISVLRYVPEGGWRDASKTTGQDTNETTSRKRKRRKTTPESSSSSQAANVVKGPKEVKFNFERLGWSSDEKVELTPWLIKGQWLSRPEGDTDLIFFNVPKGQAARVRTLITEKWGSNDIPEVEELYSEKEGMCLLRLSGKDEFRFVY</sequence>
<dbReference type="AlphaFoldDB" id="A0A316YDX5"/>
<evidence type="ECO:0000256" key="1">
    <source>
        <dbReference type="SAM" id="MobiDB-lite"/>
    </source>
</evidence>
<dbReference type="PROSITE" id="PS51257">
    <property type="entry name" value="PROKAR_LIPOPROTEIN"/>
    <property type="match status" value="1"/>
</dbReference>
<feature type="chain" id="PRO_5016274456" evidence="2">
    <location>
        <begin position="27"/>
        <end position="397"/>
    </location>
</feature>
<accession>A0A316YDX5</accession>
<feature type="signal peptide" evidence="2">
    <location>
        <begin position="1"/>
        <end position="26"/>
    </location>
</feature>